<feature type="chain" id="PRO_5043979358" evidence="1">
    <location>
        <begin position="22"/>
        <end position="208"/>
    </location>
</feature>
<dbReference type="Proteomes" id="UP001392437">
    <property type="component" value="Unassembled WGS sequence"/>
</dbReference>
<evidence type="ECO:0000313" key="3">
    <source>
        <dbReference type="Proteomes" id="UP001392437"/>
    </source>
</evidence>
<proteinExistence type="predicted"/>
<organism evidence="2 3">
    <name type="scientific">Apiospora kogelbergensis</name>
    <dbReference type="NCBI Taxonomy" id="1337665"/>
    <lineage>
        <taxon>Eukaryota</taxon>
        <taxon>Fungi</taxon>
        <taxon>Dikarya</taxon>
        <taxon>Ascomycota</taxon>
        <taxon>Pezizomycotina</taxon>
        <taxon>Sordariomycetes</taxon>
        <taxon>Xylariomycetidae</taxon>
        <taxon>Amphisphaeriales</taxon>
        <taxon>Apiosporaceae</taxon>
        <taxon>Apiospora</taxon>
    </lineage>
</organism>
<dbReference type="AlphaFoldDB" id="A0AAW0Q9S0"/>
<sequence length="208" mass="22185">MKTNFHMAAVLFGFCVIIASSLPIADGVLIHGATTGDARMKRAPSNSTRINDDDPGGDYTCFGTLEALQTDCSSLVQNMEDAAAAGIPDYLVAAHECLSFNSGACLAKFCANSDLNVTASAQWIANQLTLLDNSCATQNNNGVMAPCSDDSFTGSCAWWNLWLESEPNLVTTGNPLDPPRGPRRARGRKTVETFLKGIAERYMVAAVL</sequence>
<protein>
    <submittedName>
        <fullName evidence="2">Uncharacterized protein</fullName>
    </submittedName>
</protein>
<feature type="signal peptide" evidence="1">
    <location>
        <begin position="1"/>
        <end position="21"/>
    </location>
</feature>
<keyword evidence="1" id="KW-0732">Signal</keyword>
<gene>
    <name evidence="2" type="ORF">PG999_013331</name>
</gene>
<dbReference type="EMBL" id="JAQQWP010000011">
    <property type="protein sequence ID" value="KAK8095309.1"/>
    <property type="molecule type" value="Genomic_DNA"/>
</dbReference>
<accession>A0AAW0Q9S0</accession>
<comment type="caution">
    <text evidence="2">The sequence shown here is derived from an EMBL/GenBank/DDBJ whole genome shotgun (WGS) entry which is preliminary data.</text>
</comment>
<reference evidence="2 3" key="1">
    <citation type="submission" date="2023-01" db="EMBL/GenBank/DDBJ databases">
        <title>Analysis of 21 Apiospora genomes using comparative genomics revels a genus with tremendous synthesis potential of carbohydrate active enzymes and secondary metabolites.</title>
        <authorList>
            <person name="Sorensen T."/>
        </authorList>
    </citation>
    <scope>NUCLEOTIDE SEQUENCE [LARGE SCALE GENOMIC DNA]</scope>
    <source>
        <strain evidence="2 3">CBS 117206</strain>
    </source>
</reference>
<evidence type="ECO:0000256" key="1">
    <source>
        <dbReference type="SAM" id="SignalP"/>
    </source>
</evidence>
<evidence type="ECO:0000313" key="2">
    <source>
        <dbReference type="EMBL" id="KAK8095309.1"/>
    </source>
</evidence>
<name>A0AAW0Q9S0_9PEZI</name>
<keyword evidence="3" id="KW-1185">Reference proteome</keyword>